<organism evidence="2 3">
    <name type="scientific">Cedecea neteri</name>
    <dbReference type="NCBI Taxonomy" id="158822"/>
    <lineage>
        <taxon>Bacteria</taxon>
        <taxon>Pseudomonadati</taxon>
        <taxon>Pseudomonadota</taxon>
        <taxon>Gammaproteobacteria</taxon>
        <taxon>Enterobacterales</taxon>
        <taxon>Enterobacteriaceae</taxon>
        <taxon>Cedecea</taxon>
    </lineage>
</organism>
<keyword evidence="1" id="KW-0472">Membrane</keyword>
<dbReference type="EMBL" id="CP009451">
    <property type="protein sequence ID" value="AIR03266.1"/>
    <property type="molecule type" value="Genomic_DNA"/>
</dbReference>
<dbReference type="AlphaFoldDB" id="A0A089PWG3"/>
<feature type="transmembrane region" description="Helical" evidence="1">
    <location>
        <begin position="35"/>
        <end position="54"/>
    </location>
</feature>
<dbReference type="KEGG" id="cnt:JT31_01065"/>
<gene>
    <name evidence="2" type="ORF">JT31_01065</name>
</gene>
<dbReference type="OrthoDB" id="4764194at2"/>
<dbReference type="Proteomes" id="UP000029481">
    <property type="component" value="Chromosome"/>
</dbReference>
<name>A0A089PWG3_9ENTR</name>
<evidence type="ECO:0000313" key="3">
    <source>
        <dbReference type="Proteomes" id="UP000029481"/>
    </source>
</evidence>
<evidence type="ECO:0000256" key="1">
    <source>
        <dbReference type="SAM" id="Phobius"/>
    </source>
</evidence>
<keyword evidence="1" id="KW-1133">Transmembrane helix</keyword>
<accession>A0A089PWG3</accession>
<dbReference type="PROSITE" id="PS51257">
    <property type="entry name" value="PROKAR_LIPOPROTEIN"/>
    <property type="match status" value="1"/>
</dbReference>
<dbReference type="RefSeq" id="WP_038472314.1">
    <property type="nucleotide sequence ID" value="NZ_CP009451.1"/>
</dbReference>
<reference evidence="2 3" key="1">
    <citation type="submission" date="2014-09" db="EMBL/GenBank/DDBJ databases">
        <title>Cedecea neteri SSMD04 Genome Sequencing.</title>
        <authorList>
            <person name="Tan J.-Y."/>
        </authorList>
    </citation>
    <scope>NUCLEOTIDE SEQUENCE [LARGE SCALE GENOMIC DNA]</scope>
    <source>
        <strain evidence="2 3">SSMD04</strain>
    </source>
</reference>
<evidence type="ECO:0000313" key="2">
    <source>
        <dbReference type="EMBL" id="AIR03266.1"/>
    </source>
</evidence>
<keyword evidence="1" id="KW-0812">Transmembrane</keyword>
<proteinExistence type="predicted"/>
<protein>
    <submittedName>
        <fullName evidence="2">Membrane protein</fullName>
    </submittedName>
</protein>
<feature type="transmembrane region" description="Helical" evidence="1">
    <location>
        <begin position="66"/>
        <end position="84"/>
    </location>
</feature>
<sequence length="86" mass="9674">MRTFLFLLSGFLLASGCYLLIRLFTPDYPPAQAIIARGFAVLWCLITAVNMLIGVIKVGYGWGEELTIFLIIFALPVIPLLWLVER</sequence>
<keyword evidence="3" id="KW-1185">Reference proteome</keyword>